<dbReference type="InterPro" id="IPR002942">
    <property type="entry name" value="S4_RNA-bd"/>
</dbReference>
<accession>A0A0R2KWT0</accession>
<dbReference type="RefSeq" id="WP_057802674.1">
    <property type="nucleotide sequence ID" value="NZ_JQBX01000008.1"/>
</dbReference>
<dbReference type="PROSITE" id="PS50889">
    <property type="entry name" value="S4"/>
    <property type="match status" value="1"/>
</dbReference>
<proteinExistence type="predicted"/>
<dbReference type="SUPFAM" id="SSF55174">
    <property type="entry name" value="Alpha-L RNA-binding motif"/>
    <property type="match status" value="1"/>
</dbReference>
<sequence>MDNQIAQHFRKEEQEQIENFSSLIQEALDQNRSILTNFLNPREQYILQTLVNRDSDLKLGLFGGFSGAENQRALIYPSYFSPEEDDYLVQVFEIEYPINFAELEHRQILGTMANSGVQRNTFGDIVHNEGRWQVAVNAELADFFQNEIDRIGKIKVKMIPVVADDLLRIESDWETINTTIASLRLDLLISTGFSISRHRAKELIEGRRVQLNWMLVEKSDTIIALNDVISVRKYGRIKLVDILGTTKKDKLRIQLNLIKTR</sequence>
<dbReference type="AlphaFoldDB" id="A0A0R2KWT0"/>
<comment type="caution">
    <text evidence="3">The sequence shown here is derived from an EMBL/GenBank/DDBJ whole genome shotgun (WGS) entry which is preliminary data.</text>
</comment>
<evidence type="ECO:0000259" key="2">
    <source>
        <dbReference type="SMART" id="SM00363"/>
    </source>
</evidence>
<feature type="domain" description="RNA-binding S4" evidence="2">
    <location>
        <begin position="183"/>
        <end position="243"/>
    </location>
</feature>
<dbReference type="Proteomes" id="UP000051859">
    <property type="component" value="Unassembled WGS sequence"/>
</dbReference>
<dbReference type="GO" id="GO:0003723">
    <property type="term" value="F:RNA binding"/>
    <property type="evidence" value="ECO:0007669"/>
    <property type="project" value="UniProtKB-KW"/>
</dbReference>
<dbReference type="InterPro" id="IPR036986">
    <property type="entry name" value="S4_RNA-bd_sf"/>
</dbReference>
<protein>
    <submittedName>
        <fullName evidence="3">Cell division protein</fullName>
    </submittedName>
    <submittedName>
        <fullName evidence="4">RNA-binding protein</fullName>
    </submittedName>
</protein>
<dbReference type="EMBL" id="JQBX01000008">
    <property type="protein sequence ID" value="KRN94019.1"/>
    <property type="molecule type" value="Genomic_DNA"/>
</dbReference>
<dbReference type="Pfam" id="PF01479">
    <property type="entry name" value="S4"/>
    <property type="match status" value="1"/>
</dbReference>
<dbReference type="CDD" id="cd00165">
    <property type="entry name" value="S4"/>
    <property type="match status" value="1"/>
</dbReference>
<organism evidence="3 5">
    <name type="scientific">Pediococcus stilesii</name>
    <dbReference type="NCBI Taxonomy" id="331679"/>
    <lineage>
        <taxon>Bacteria</taxon>
        <taxon>Bacillati</taxon>
        <taxon>Bacillota</taxon>
        <taxon>Bacilli</taxon>
        <taxon>Lactobacillales</taxon>
        <taxon>Lactobacillaceae</taxon>
        <taxon>Pediococcus</taxon>
    </lineage>
</organism>
<keyword evidence="1" id="KW-0694">RNA-binding</keyword>
<evidence type="ECO:0000313" key="3">
    <source>
        <dbReference type="EMBL" id="KRN94019.1"/>
    </source>
</evidence>
<keyword evidence="5" id="KW-1185">Reference proteome</keyword>
<dbReference type="STRING" id="331679.IV81_GL001662"/>
<evidence type="ECO:0000313" key="4">
    <source>
        <dbReference type="EMBL" id="TLQ04997.1"/>
    </source>
</evidence>
<dbReference type="Gene3D" id="3.30.70.330">
    <property type="match status" value="1"/>
</dbReference>
<dbReference type="PANTHER" id="PTHR13633">
    <property type="entry name" value="MITOCHONDRIAL TRANSCRIPTION RESCUE FACTOR 1"/>
    <property type="match status" value="1"/>
</dbReference>
<name>A0A0R2KWT0_9LACO</name>
<dbReference type="GO" id="GO:0051301">
    <property type="term" value="P:cell division"/>
    <property type="evidence" value="ECO:0007669"/>
    <property type="project" value="UniProtKB-KW"/>
</dbReference>
<dbReference type="Proteomes" id="UP000305541">
    <property type="component" value="Unassembled WGS sequence"/>
</dbReference>
<dbReference type="Pfam" id="PF17774">
    <property type="entry name" value="YlmH_RBD"/>
    <property type="match status" value="1"/>
</dbReference>
<evidence type="ECO:0000313" key="6">
    <source>
        <dbReference type="Proteomes" id="UP000305541"/>
    </source>
</evidence>
<reference evidence="4 6" key="2">
    <citation type="submission" date="2019-05" db="EMBL/GenBank/DDBJ databases">
        <title>The metagenome of a microbial culture collection derived from dairy environment covers the genomic content of the human microbiome.</title>
        <authorList>
            <person name="Roder T."/>
            <person name="Wuthrich D."/>
            <person name="Sattari Z."/>
            <person name="Von Ah U."/>
            <person name="Bar C."/>
            <person name="Ronchi F."/>
            <person name="Macpherson A.J."/>
            <person name="Ganal-Vonarburg S.C."/>
            <person name="Bruggmann R."/>
            <person name="Vergeres G."/>
        </authorList>
    </citation>
    <scope>NUCLEOTIDE SEQUENCE [LARGE SCALE GENOMIC DNA]</scope>
    <source>
        <strain evidence="4 6">FAM 18815</strain>
    </source>
</reference>
<evidence type="ECO:0000256" key="1">
    <source>
        <dbReference type="PROSITE-ProRule" id="PRU00182"/>
    </source>
</evidence>
<keyword evidence="3" id="KW-0132">Cell division</keyword>
<dbReference type="PATRIC" id="fig|331679.3.peg.1698"/>
<dbReference type="SMART" id="SM00363">
    <property type="entry name" value="S4"/>
    <property type="match status" value="1"/>
</dbReference>
<gene>
    <name evidence="4" type="ORF">FEZ51_03540</name>
    <name evidence="3" type="ORF">IV81_GL001662</name>
</gene>
<dbReference type="Gene3D" id="3.10.290.10">
    <property type="entry name" value="RNA-binding S4 domain"/>
    <property type="match status" value="1"/>
</dbReference>
<keyword evidence="3" id="KW-0131">Cell cycle</keyword>
<dbReference type="EMBL" id="VBTH01000004">
    <property type="protein sequence ID" value="TLQ04997.1"/>
    <property type="molecule type" value="Genomic_DNA"/>
</dbReference>
<dbReference type="InterPro" id="IPR012677">
    <property type="entry name" value="Nucleotide-bd_a/b_plait_sf"/>
</dbReference>
<evidence type="ECO:0000313" key="5">
    <source>
        <dbReference type="Proteomes" id="UP000051859"/>
    </source>
</evidence>
<dbReference type="PANTHER" id="PTHR13633:SF3">
    <property type="entry name" value="MITOCHONDRIAL TRANSCRIPTION RESCUE FACTOR 1"/>
    <property type="match status" value="1"/>
</dbReference>
<dbReference type="OrthoDB" id="9812787at2"/>
<dbReference type="Gene3D" id="3.30.1370.160">
    <property type="match status" value="1"/>
</dbReference>
<dbReference type="InterPro" id="IPR040591">
    <property type="entry name" value="RqcP2_RBD"/>
</dbReference>
<reference evidence="3 5" key="1">
    <citation type="journal article" date="2015" name="Genome Announc.">
        <title>Expanding the biotechnology potential of lactobacilli through comparative genomics of 213 strains and associated genera.</title>
        <authorList>
            <person name="Sun Z."/>
            <person name="Harris H.M."/>
            <person name="McCann A."/>
            <person name="Guo C."/>
            <person name="Argimon S."/>
            <person name="Zhang W."/>
            <person name="Yang X."/>
            <person name="Jeffery I.B."/>
            <person name="Cooney J.C."/>
            <person name="Kagawa T.F."/>
            <person name="Liu W."/>
            <person name="Song Y."/>
            <person name="Salvetti E."/>
            <person name="Wrobel A."/>
            <person name="Rasinkangas P."/>
            <person name="Parkhill J."/>
            <person name="Rea M.C."/>
            <person name="O'Sullivan O."/>
            <person name="Ritari J."/>
            <person name="Douillard F.P."/>
            <person name="Paul Ross R."/>
            <person name="Yang R."/>
            <person name="Briner A.E."/>
            <person name="Felis G.E."/>
            <person name="de Vos W.M."/>
            <person name="Barrangou R."/>
            <person name="Klaenhammer T.R."/>
            <person name="Caufield P.W."/>
            <person name="Cui Y."/>
            <person name="Zhang H."/>
            <person name="O'Toole P.W."/>
        </authorList>
    </citation>
    <scope>NUCLEOTIDE SEQUENCE [LARGE SCALE GENOMIC DNA]</scope>
    <source>
        <strain evidence="3 5">DSM 18001</strain>
    </source>
</reference>